<proteinExistence type="predicted"/>
<dbReference type="PANTHER" id="PTHR33164:SF43">
    <property type="entry name" value="HTH-TYPE TRANSCRIPTIONAL REPRESSOR YETL"/>
    <property type="match status" value="1"/>
</dbReference>
<dbReference type="RefSeq" id="WP_144846632.1">
    <property type="nucleotide sequence ID" value="NZ_VMRJ01000002.1"/>
</dbReference>
<name>A0A558BYM1_9BACT</name>
<sequence length="208" mass="23078">MTADSADSPFDPHRQNHPPDLDHKIVASLERLSGVFRHLLWQEATQSGLSPLQLQVVVFLRFHASGQGTVSNLAREYQVSRATISDAVKTLTQKALVSRHADPTDLRSHSLRLTPAGEQLADQSSRFAAPLSPPVAGLPARQKLGLYLSLLTLLHQLQQAGTIPVQRMCFSCRHYGRRPGQHFCHLLNIPLEGPQLRIDCPEHDAALW</sequence>
<comment type="caution">
    <text evidence="3">The sequence shown here is derived from an EMBL/GenBank/DDBJ whole genome shotgun (WGS) entry which is preliminary data.</text>
</comment>
<evidence type="ECO:0000259" key="2">
    <source>
        <dbReference type="PROSITE" id="PS50995"/>
    </source>
</evidence>
<protein>
    <submittedName>
        <fullName evidence="3">Winged helix-turn-helix transcriptional regulator</fullName>
    </submittedName>
</protein>
<dbReference type="InterPro" id="IPR036388">
    <property type="entry name" value="WH-like_DNA-bd_sf"/>
</dbReference>
<dbReference type="InterPro" id="IPR036390">
    <property type="entry name" value="WH_DNA-bd_sf"/>
</dbReference>
<dbReference type="EMBL" id="VMRJ01000002">
    <property type="protein sequence ID" value="TVT41589.1"/>
    <property type="molecule type" value="Genomic_DNA"/>
</dbReference>
<dbReference type="AlphaFoldDB" id="A0A558BYM1"/>
<accession>A0A558BYM1</accession>
<dbReference type="Proteomes" id="UP000317624">
    <property type="component" value="Unassembled WGS sequence"/>
</dbReference>
<dbReference type="Gene3D" id="1.10.10.10">
    <property type="entry name" value="Winged helix-like DNA-binding domain superfamily/Winged helix DNA-binding domain"/>
    <property type="match status" value="1"/>
</dbReference>
<feature type="compositionally biased region" description="Basic and acidic residues" evidence="1">
    <location>
        <begin position="10"/>
        <end position="21"/>
    </location>
</feature>
<gene>
    <name evidence="3" type="ORF">FNT36_09135</name>
</gene>
<dbReference type="Pfam" id="PF12802">
    <property type="entry name" value="MarR_2"/>
    <property type="match status" value="1"/>
</dbReference>
<feature type="domain" description="HTH marR-type" evidence="2">
    <location>
        <begin position="22"/>
        <end position="156"/>
    </location>
</feature>
<evidence type="ECO:0000313" key="4">
    <source>
        <dbReference type="Proteomes" id="UP000317624"/>
    </source>
</evidence>
<dbReference type="SMART" id="SM00347">
    <property type="entry name" value="HTH_MARR"/>
    <property type="match status" value="1"/>
</dbReference>
<evidence type="ECO:0000313" key="3">
    <source>
        <dbReference type="EMBL" id="TVT41589.1"/>
    </source>
</evidence>
<dbReference type="GO" id="GO:0006950">
    <property type="term" value="P:response to stress"/>
    <property type="evidence" value="ECO:0007669"/>
    <property type="project" value="TreeGrafter"/>
</dbReference>
<feature type="region of interest" description="Disordered" evidence="1">
    <location>
        <begin position="1"/>
        <end position="21"/>
    </location>
</feature>
<keyword evidence="4" id="KW-1185">Reference proteome</keyword>
<dbReference type="SUPFAM" id="SSF46785">
    <property type="entry name" value="Winged helix' DNA-binding domain"/>
    <property type="match status" value="1"/>
</dbReference>
<reference evidence="3 4" key="1">
    <citation type="submission" date="2019-07" db="EMBL/GenBank/DDBJ databases">
        <title>Hymenobacter sp. straun FUR1 Genome sequencing and assembly.</title>
        <authorList>
            <person name="Chhetri G."/>
        </authorList>
    </citation>
    <scope>NUCLEOTIDE SEQUENCE [LARGE SCALE GENOMIC DNA]</scope>
    <source>
        <strain evidence="3 4">Fur1</strain>
    </source>
</reference>
<dbReference type="InterPro" id="IPR039422">
    <property type="entry name" value="MarR/SlyA-like"/>
</dbReference>
<dbReference type="GO" id="GO:0003700">
    <property type="term" value="F:DNA-binding transcription factor activity"/>
    <property type="evidence" value="ECO:0007669"/>
    <property type="project" value="InterPro"/>
</dbReference>
<dbReference type="InterPro" id="IPR000835">
    <property type="entry name" value="HTH_MarR-typ"/>
</dbReference>
<dbReference type="PROSITE" id="PS50995">
    <property type="entry name" value="HTH_MARR_2"/>
    <property type="match status" value="1"/>
</dbReference>
<organism evidence="3 4">
    <name type="scientific">Hymenobacter setariae</name>
    <dbReference type="NCBI Taxonomy" id="2594794"/>
    <lineage>
        <taxon>Bacteria</taxon>
        <taxon>Pseudomonadati</taxon>
        <taxon>Bacteroidota</taxon>
        <taxon>Cytophagia</taxon>
        <taxon>Cytophagales</taxon>
        <taxon>Hymenobacteraceae</taxon>
        <taxon>Hymenobacter</taxon>
    </lineage>
</organism>
<evidence type="ECO:0000256" key="1">
    <source>
        <dbReference type="SAM" id="MobiDB-lite"/>
    </source>
</evidence>
<dbReference type="OrthoDB" id="3237509at2"/>
<dbReference type="PANTHER" id="PTHR33164">
    <property type="entry name" value="TRANSCRIPTIONAL REGULATOR, MARR FAMILY"/>
    <property type="match status" value="1"/>
</dbReference>